<dbReference type="AlphaFoldDB" id="A0A017THS3"/>
<dbReference type="GO" id="GO:0006351">
    <property type="term" value="P:DNA-templated transcription"/>
    <property type="evidence" value="ECO:0007669"/>
    <property type="project" value="TreeGrafter"/>
</dbReference>
<dbReference type="InterPro" id="IPR058163">
    <property type="entry name" value="LysR-type_TF_proteobact-type"/>
</dbReference>
<sequence length="304" mass="33050">MQDPGGVRWDDVRIFLAVHRHGTLGQAGAKLGLDTSTVSRRLTALEAALGARLFERAREGLTATHAGERLLPAAEAMETAHGQLVRDASGIEAEPEGVVRVSAAPGITDLFVAPALVRLRAKHPKIRIELDASARVLDLTRREADLALRSVAPRGAELVMTRLLTARWVPVASDALCAEVGRVRSWDDLPWITWDTDLASFAPARWIARYAGKAEVVLRTSHFASQFSAAESGLGVLLAPEPYLKNRALTRLRAARALDESVAALPTDALWLLGHRALRDVPRVAAVWDFLVETLRQPEEGKAV</sequence>
<keyword evidence="4" id="KW-0804">Transcription</keyword>
<gene>
    <name evidence="6" type="ORF">CAP_2665</name>
</gene>
<dbReference type="EMBL" id="ASRX01000002">
    <property type="protein sequence ID" value="EYF08804.1"/>
    <property type="molecule type" value="Genomic_DNA"/>
</dbReference>
<dbReference type="GO" id="GO:0003700">
    <property type="term" value="F:DNA-binding transcription factor activity"/>
    <property type="evidence" value="ECO:0007669"/>
    <property type="project" value="InterPro"/>
</dbReference>
<evidence type="ECO:0000259" key="5">
    <source>
        <dbReference type="PROSITE" id="PS50931"/>
    </source>
</evidence>
<dbReference type="Proteomes" id="UP000019678">
    <property type="component" value="Unassembled WGS sequence"/>
</dbReference>
<dbReference type="Pfam" id="PF00126">
    <property type="entry name" value="HTH_1"/>
    <property type="match status" value="1"/>
</dbReference>
<name>A0A017THS3_9BACT</name>
<reference evidence="6 7" key="1">
    <citation type="submission" date="2013-05" db="EMBL/GenBank/DDBJ databases">
        <title>Genome assembly of Chondromyces apiculatus DSM 436.</title>
        <authorList>
            <person name="Sharma G."/>
            <person name="Khatri I."/>
            <person name="Kaur C."/>
            <person name="Mayilraj S."/>
            <person name="Subramanian S."/>
        </authorList>
    </citation>
    <scope>NUCLEOTIDE SEQUENCE [LARGE SCALE GENOMIC DNA]</scope>
    <source>
        <strain evidence="6 7">DSM 436</strain>
    </source>
</reference>
<proteinExistence type="inferred from homology"/>
<dbReference type="PROSITE" id="PS50931">
    <property type="entry name" value="HTH_LYSR"/>
    <property type="match status" value="1"/>
</dbReference>
<keyword evidence="3" id="KW-0238">DNA-binding</keyword>
<dbReference type="Pfam" id="PF03466">
    <property type="entry name" value="LysR_substrate"/>
    <property type="match status" value="1"/>
</dbReference>
<evidence type="ECO:0000313" key="6">
    <source>
        <dbReference type="EMBL" id="EYF08804.1"/>
    </source>
</evidence>
<dbReference type="STRING" id="1192034.CAP_2665"/>
<organism evidence="6 7">
    <name type="scientific">Chondromyces apiculatus DSM 436</name>
    <dbReference type="NCBI Taxonomy" id="1192034"/>
    <lineage>
        <taxon>Bacteria</taxon>
        <taxon>Pseudomonadati</taxon>
        <taxon>Myxococcota</taxon>
        <taxon>Polyangia</taxon>
        <taxon>Polyangiales</taxon>
        <taxon>Polyangiaceae</taxon>
        <taxon>Chondromyces</taxon>
    </lineage>
</organism>
<evidence type="ECO:0000256" key="1">
    <source>
        <dbReference type="ARBA" id="ARBA00009437"/>
    </source>
</evidence>
<keyword evidence="7" id="KW-1185">Reference proteome</keyword>
<dbReference type="InterPro" id="IPR005119">
    <property type="entry name" value="LysR_subst-bd"/>
</dbReference>
<dbReference type="SUPFAM" id="SSF46785">
    <property type="entry name" value="Winged helix' DNA-binding domain"/>
    <property type="match status" value="1"/>
</dbReference>
<dbReference type="GO" id="GO:0043565">
    <property type="term" value="F:sequence-specific DNA binding"/>
    <property type="evidence" value="ECO:0007669"/>
    <property type="project" value="TreeGrafter"/>
</dbReference>
<accession>A0A017THS3</accession>
<evidence type="ECO:0000313" key="7">
    <source>
        <dbReference type="Proteomes" id="UP000019678"/>
    </source>
</evidence>
<dbReference type="SUPFAM" id="SSF53850">
    <property type="entry name" value="Periplasmic binding protein-like II"/>
    <property type="match status" value="1"/>
</dbReference>
<dbReference type="PANTHER" id="PTHR30537:SF3">
    <property type="entry name" value="TRANSCRIPTIONAL REGULATORY PROTEIN"/>
    <property type="match status" value="1"/>
</dbReference>
<dbReference type="InterPro" id="IPR036390">
    <property type="entry name" value="WH_DNA-bd_sf"/>
</dbReference>
<dbReference type="RefSeq" id="WP_044235030.1">
    <property type="nucleotide sequence ID" value="NZ_ASRX01000002.1"/>
</dbReference>
<dbReference type="eggNOG" id="COG0583">
    <property type="taxonomic scope" value="Bacteria"/>
</dbReference>
<dbReference type="InterPro" id="IPR036388">
    <property type="entry name" value="WH-like_DNA-bd_sf"/>
</dbReference>
<keyword evidence="2" id="KW-0805">Transcription regulation</keyword>
<evidence type="ECO:0000256" key="3">
    <source>
        <dbReference type="ARBA" id="ARBA00023125"/>
    </source>
</evidence>
<feature type="domain" description="HTH lysR-type" evidence="5">
    <location>
        <begin position="7"/>
        <end position="64"/>
    </location>
</feature>
<comment type="caution">
    <text evidence="6">The sequence shown here is derived from an EMBL/GenBank/DDBJ whole genome shotgun (WGS) entry which is preliminary data.</text>
</comment>
<dbReference type="Gene3D" id="1.10.10.10">
    <property type="entry name" value="Winged helix-like DNA-binding domain superfamily/Winged helix DNA-binding domain"/>
    <property type="match status" value="1"/>
</dbReference>
<evidence type="ECO:0000256" key="2">
    <source>
        <dbReference type="ARBA" id="ARBA00023015"/>
    </source>
</evidence>
<dbReference type="InterPro" id="IPR000847">
    <property type="entry name" value="LysR_HTH_N"/>
</dbReference>
<dbReference type="Gene3D" id="3.40.190.290">
    <property type="match status" value="1"/>
</dbReference>
<evidence type="ECO:0000256" key="4">
    <source>
        <dbReference type="ARBA" id="ARBA00023163"/>
    </source>
</evidence>
<dbReference type="PANTHER" id="PTHR30537">
    <property type="entry name" value="HTH-TYPE TRANSCRIPTIONAL REGULATOR"/>
    <property type="match status" value="1"/>
</dbReference>
<comment type="similarity">
    <text evidence="1">Belongs to the LysR transcriptional regulatory family.</text>
</comment>
<protein>
    <submittedName>
        <fullName evidence="6">Transcriptional regulator, LysR family</fullName>
    </submittedName>
</protein>